<dbReference type="InParanoid" id="A0A0G4FZX8"/>
<protein>
    <submittedName>
        <fullName evidence="3">Uncharacterized protein</fullName>
    </submittedName>
</protein>
<evidence type="ECO:0000313" key="3">
    <source>
        <dbReference type="EMBL" id="CEM21188.1"/>
    </source>
</evidence>
<dbReference type="VEuPathDB" id="CryptoDB:Vbra_21853"/>
<evidence type="ECO:0000256" key="2">
    <source>
        <dbReference type="SAM" id="SignalP"/>
    </source>
</evidence>
<feature type="compositionally biased region" description="Acidic residues" evidence="1">
    <location>
        <begin position="122"/>
        <end position="131"/>
    </location>
</feature>
<name>A0A0G4FZX8_VITBC</name>
<sequence length="145" mass="15695">MTPFLVIPLLLVFNGVLCEQQVTPADKHELAGIVQRLQEFLGQLHWQGASDDGYRSALFPDPTARKVDNTDIDDGPIDAGPGFDEFDEPEPTTPEPTTTTPPVNCDEQPDHPDCDQAAPGPVDDDGGGFDEPDPRASNRGRMPTT</sequence>
<dbReference type="AlphaFoldDB" id="A0A0G4FZX8"/>
<dbReference type="EMBL" id="CDMY01000537">
    <property type="protein sequence ID" value="CEM21188.1"/>
    <property type="molecule type" value="Genomic_DNA"/>
</dbReference>
<feature type="chain" id="PRO_5005190014" evidence="2">
    <location>
        <begin position="19"/>
        <end position="145"/>
    </location>
</feature>
<evidence type="ECO:0000313" key="4">
    <source>
        <dbReference type="Proteomes" id="UP000041254"/>
    </source>
</evidence>
<dbReference type="Proteomes" id="UP000041254">
    <property type="component" value="Unassembled WGS sequence"/>
</dbReference>
<gene>
    <name evidence="3" type="ORF">Vbra_21853</name>
</gene>
<keyword evidence="4" id="KW-1185">Reference proteome</keyword>
<organism evidence="3 4">
    <name type="scientific">Vitrella brassicaformis (strain CCMP3155)</name>
    <dbReference type="NCBI Taxonomy" id="1169540"/>
    <lineage>
        <taxon>Eukaryota</taxon>
        <taxon>Sar</taxon>
        <taxon>Alveolata</taxon>
        <taxon>Colpodellida</taxon>
        <taxon>Vitrellaceae</taxon>
        <taxon>Vitrella</taxon>
    </lineage>
</organism>
<evidence type="ECO:0000256" key="1">
    <source>
        <dbReference type="SAM" id="MobiDB-lite"/>
    </source>
</evidence>
<feature type="signal peptide" evidence="2">
    <location>
        <begin position="1"/>
        <end position="18"/>
    </location>
</feature>
<proteinExistence type="predicted"/>
<reference evidence="3 4" key="1">
    <citation type="submission" date="2014-11" db="EMBL/GenBank/DDBJ databases">
        <authorList>
            <person name="Zhu J."/>
            <person name="Qi W."/>
            <person name="Song R."/>
        </authorList>
    </citation>
    <scope>NUCLEOTIDE SEQUENCE [LARGE SCALE GENOMIC DNA]</scope>
</reference>
<keyword evidence="2" id="KW-0732">Signal</keyword>
<feature type="region of interest" description="Disordered" evidence="1">
    <location>
        <begin position="51"/>
        <end position="145"/>
    </location>
</feature>
<accession>A0A0G4FZX8</accession>